<reference evidence="7 8" key="1">
    <citation type="submission" date="2022-12" db="EMBL/GenBank/DDBJ databases">
        <title>Chromosome-level genome of Tegillarca granosa.</title>
        <authorList>
            <person name="Kim J."/>
        </authorList>
    </citation>
    <scope>NUCLEOTIDE SEQUENCE [LARGE SCALE GENOMIC DNA]</scope>
    <source>
        <strain evidence="7">Teg-2019</strain>
        <tissue evidence="7">Adductor muscle</tissue>
    </source>
</reference>
<keyword evidence="3" id="KW-0235">DNA replication</keyword>
<dbReference type="InterPro" id="IPR041863">
    <property type="entry name" value="PolD2_C"/>
</dbReference>
<comment type="similarity">
    <text evidence="2">Belongs to the DNA polymerase delta/II small subunit family.</text>
</comment>
<dbReference type="Pfam" id="PF04042">
    <property type="entry name" value="DNA_pol_E_B"/>
    <property type="match status" value="1"/>
</dbReference>
<dbReference type="Proteomes" id="UP001217089">
    <property type="component" value="Unassembled WGS sequence"/>
</dbReference>
<evidence type="ECO:0000256" key="4">
    <source>
        <dbReference type="ARBA" id="ARBA00023242"/>
    </source>
</evidence>
<keyword evidence="4" id="KW-0539">Nucleus</keyword>
<evidence type="ECO:0000256" key="2">
    <source>
        <dbReference type="ARBA" id="ARBA00006035"/>
    </source>
</evidence>
<name>A0ABQ9FMI5_TEGGR</name>
<feature type="domain" description="DNA polymerase alpha/delta/epsilon subunit B" evidence="5">
    <location>
        <begin position="265"/>
        <end position="387"/>
    </location>
</feature>
<evidence type="ECO:0000256" key="1">
    <source>
        <dbReference type="ARBA" id="ARBA00004123"/>
    </source>
</evidence>
<comment type="subcellular location">
    <subcellularLocation>
        <location evidence="1">Nucleus</location>
    </subcellularLocation>
</comment>
<evidence type="ECO:0000313" key="7">
    <source>
        <dbReference type="EMBL" id="KAJ8318483.1"/>
    </source>
</evidence>
<evidence type="ECO:0000313" key="8">
    <source>
        <dbReference type="Proteomes" id="UP001217089"/>
    </source>
</evidence>
<proteinExistence type="inferred from homology"/>
<dbReference type="InterPro" id="IPR024826">
    <property type="entry name" value="DNA_pol_delta/II_ssu"/>
</dbReference>
<sequence>MFYSTDPKPSDVGGLLTEPSNKSLITFDRTCCAYENHSEKYMLKNRNFQRQYAHLYAKRLWSMRDNVTKAAKSKWGKDVKIRKLHELQCDEKCVIIGTLFKHMDLKPSILKEISEEHNLMPQPIRSNYVDESDKLILEDELQRIILVGELDVNKSVTGAIIAVYGKEPENSRGKFHVEDYCFQELPKQIPRPTLKEDKYIAFISGLEIGGKREQTFPLQLFIDLVTGQVGDMGQQEASASIVRVVVAGNSLSVDTQDKESFNKACVDVDVMSGEFDPANYILPQQPLHRCMFPHASKYETFTTVTNPYDFSLDGVRILGTSGQPLHDIMKYSTLEDPVEIMEKCLKWGHIAPTAPDTLGCYPYFEDDPFILDICPHIFFSGNQSQFKCNTMKGPSGQQVLEISVPRFCDTATCVLVNLKSLECQPLQFQTDFNLIQNESPEVDK</sequence>
<dbReference type="EMBL" id="JARBDR010000214">
    <property type="protein sequence ID" value="KAJ8318483.1"/>
    <property type="molecule type" value="Genomic_DNA"/>
</dbReference>
<dbReference type="InterPro" id="IPR040663">
    <property type="entry name" value="DNA_pol_D_N"/>
</dbReference>
<organism evidence="7 8">
    <name type="scientific">Tegillarca granosa</name>
    <name type="common">Malaysian cockle</name>
    <name type="synonym">Anadara granosa</name>
    <dbReference type="NCBI Taxonomy" id="220873"/>
    <lineage>
        <taxon>Eukaryota</taxon>
        <taxon>Metazoa</taxon>
        <taxon>Spiralia</taxon>
        <taxon>Lophotrochozoa</taxon>
        <taxon>Mollusca</taxon>
        <taxon>Bivalvia</taxon>
        <taxon>Autobranchia</taxon>
        <taxon>Pteriomorphia</taxon>
        <taxon>Arcoida</taxon>
        <taxon>Arcoidea</taxon>
        <taxon>Arcidae</taxon>
        <taxon>Tegillarca</taxon>
    </lineage>
</organism>
<dbReference type="PANTHER" id="PTHR10416">
    <property type="entry name" value="DNA POLYMERASE DELTA SUBUNIT 2"/>
    <property type="match status" value="1"/>
</dbReference>
<comment type="caution">
    <text evidence="7">The sequence shown here is derived from an EMBL/GenBank/DDBJ whole genome shotgun (WGS) entry which is preliminary data.</text>
</comment>
<dbReference type="Gene3D" id="3.60.21.50">
    <property type="match status" value="2"/>
</dbReference>
<dbReference type="Pfam" id="PF18018">
    <property type="entry name" value="DNA_pol_D_N"/>
    <property type="match status" value="1"/>
</dbReference>
<protein>
    <recommendedName>
        <fullName evidence="9">DNA polymerase delta subunit 2</fullName>
    </recommendedName>
</protein>
<feature type="domain" description="DNA polymerase delta subunit OB-fold" evidence="6">
    <location>
        <begin position="51"/>
        <end position="180"/>
    </location>
</feature>
<accession>A0ABQ9FMI5</accession>
<evidence type="ECO:0008006" key="9">
    <source>
        <dbReference type="Google" id="ProtNLM"/>
    </source>
</evidence>
<evidence type="ECO:0000259" key="5">
    <source>
        <dbReference type="Pfam" id="PF04042"/>
    </source>
</evidence>
<dbReference type="PANTHER" id="PTHR10416:SF0">
    <property type="entry name" value="DNA POLYMERASE DELTA SUBUNIT 2"/>
    <property type="match status" value="1"/>
</dbReference>
<gene>
    <name evidence="7" type="ORF">KUTeg_003574</name>
</gene>
<evidence type="ECO:0000256" key="3">
    <source>
        <dbReference type="ARBA" id="ARBA00022705"/>
    </source>
</evidence>
<dbReference type="InterPro" id="IPR007185">
    <property type="entry name" value="DNA_pol_a/d/e_bsu"/>
</dbReference>
<dbReference type="CDD" id="cd07387">
    <property type="entry name" value="MPP_PolD2_C"/>
    <property type="match status" value="1"/>
</dbReference>
<evidence type="ECO:0000259" key="6">
    <source>
        <dbReference type="Pfam" id="PF18018"/>
    </source>
</evidence>
<keyword evidence="8" id="KW-1185">Reference proteome</keyword>